<evidence type="ECO:0000313" key="2">
    <source>
        <dbReference type="Proteomes" id="UP000070063"/>
    </source>
</evidence>
<sequence length="256" mass="29613">MNTITRGPVQMLDFKPGKINKHILHSDILQRDITLSIYLPETYTNLSKYQVIICFDGLDFLRFGRIQRDYERLRQNEQIHPAIIVGFNYEDVDKRRAEFHPQGQRSSQTIQAVGKELLPFIDQTFPTYKVGNARLLIGDSLAGSIALMIGLTYPTIFSQVAMLSPMYDDSIRARFEACQQRDQLTLWQAIGLEEEDFKLPTTGAPANFLTPNRELSALIKRYGMSHEYVEFDGGHNWKSWKPMLEDILKYFLKVEE</sequence>
<organism evidence="1 2">
    <name type="scientific">Staphylococcus lugdunensis</name>
    <dbReference type="NCBI Taxonomy" id="28035"/>
    <lineage>
        <taxon>Bacteria</taxon>
        <taxon>Bacillati</taxon>
        <taxon>Bacillota</taxon>
        <taxon>Bacilli</taxon>
        <taxon>Bacillales</taxon>
        <taxon>Staphylococcaceae</taxon>
        <taxon>Staphylococcus</taxon>
    </lineage>
</organism>
<dbReference type="InterPro" id="IPR029058">
    <property type="entry name" value="AB_hydrolase_fold"/>
</dbReference>
<dbReference type="Pfam" id="PF00756">
    <property type="entry name" value="Esterase"/>
    <property type="match status" value="1"/>
</dbReference>
<dbReference type="InterPro" id="IPR050583">
    <property type="entry name" value="Mycobacterial_A85_antigen"/>
</dbReference>
<dbReference type="EMBL" id="LRQI01000027">
    <property type="protein sequence ID" value="KXA39352.1"/>
    <property type="molecule type" value="Genomic_DNA"/>
</dbReference>
<dbReference type="SUPFAM" id="SSF53474">
    <property type="entry name" value="alpha/beta-Hydrolases"/>
    <property type="match status" value="1"/>
</dbReference>
<evidence type="ECO:0000313" key="1">
    <source>
        <dbReference type="EMBL" id="KXA39352.1"/>
    </source>
</evidence>
<reference evidence="1 2" key="1">
    <citation type="submission" date="2016-01" db="EMBL/GenBank/DDBJ databases">
        <authorList>
            <person name="Mitreva M."/>
            <person name="Pepin K.H."/>
            <person name="Mihindukulasuriya K.A."/>
            <person name="Fulton R."/>
            <person name="Fronick C."/>
            <person name="O'Laughlin M."/>
            <person name="Miner T."/>
            <person name="Herter B."/>
            <person name="Rosa B.A."/>
            <person name="Cordes M."/>
            <person name="Tomlinson C."/>
            <person name="Wollam A."/>
            <person name="Palsikar V.B."/>
            <person name="Mardis E.R."/>
            <person name="Wilson R.K."/>
        </authorList>
    </citation>
    <scope>NUCLEOTIDE SEQUENCE [LARGE SCALE GENOMIC DNA]</scope>
    <source>
        <strain evidence="1 2">MJR7738</strain>
    </source>
</reference>
<comment type="caution">
    <text evidence="1">The sequence shown here is derived from an EMBL/GenBank/DDBJ whole genome shotgun (WGS) entry which is preliminary data.</text>
</comment>
<gene>
    <name evidence="1" type="ORF">HMPREF3225_00714</name>
</gene>
<dbReference type="AlphaFoldDB" id="A0ABD4EHN2"/>
<dbReference type="Proteomes" id="UP000070063">
    <property type="component" value="Unassembled WGS sequence"/>
</dbReference>
<protein>
    <submittedName>
        <fullName evidence="1">Esterase</fullName>
    </submittedName>
</protein>
<accession>A0ABD4EHN2</accession>
<name>A0ABD4EHN2_STALU</name>
<dbReference type="PANTHER" id="PTHR48098:SF3">
    <property type="entry name" value="IRON(III) ENTEROBACTIN ESTERASE"/>
    <property type="match status" value="1"/>
</dbReference>
<dbReference type="Gene3D" id="3.40.50.1820">
    <property type="entry name" value="alpha/beta hydrolase"/>
    <property type="match status" value="1"/>
</dbReference>
<proteinExistence type="predicted"/>
<dbReference type="PANTHER" id="PTHR48098">
    <property type="entry name" value="ENTEROCHELIN ESTERASE-RELATED"/>
    <property type="match status" value="1"/>
</dbReference>
<dbReference type="InterPro" id="IPR000801">
    <property type="entry name" value="Esterase-like"/>
</dbReference>